<evidence type="ECO:0000256" key="1">
    <source>
        <dbReference type="ARBA" id="ARBA00022468"/>
    </source>
</evidence>
<dbReference type="SMART" id="SM00323">
    <property type="entry name" value="RasGAP"/>
    <property type="match status" value="1"/>
</dbReference>
<keyword evidence="2" id="KW-0597">Phosphoprotein</keyword>
<evidence type="ECO:0000256" key="3">
    <source>
        <dbReference type="SAM" id="MobiDB-lite"/>
    </source>
</evidence>
<dbReference type="InterPro" id="IPR001936">
    <property type="entry name" value="RasGAP_dom"/>
</dbReference>
<feature type="domain" description="PH" evidence="4">
    <location>
        <begin position="130"/>
        <end position="165"/>
    </location>
</feature>
<dbReference type="Pfam" id="PF25321">
    <property type="entry name" value="PH_RASGAP"/>
    <property type="match status" value="1"/>
</dbReference>
<dbReference type="SUPFAM" id="SSF48350">
    <property type="entry name" value="GTPase activation domain, GAP"/>
    <property type="match status" value="1"/>
</dbReference>
<dbReference type="SUPFAM" id="SSF50729">
    <property type="entry name" value="PH domain-like"/>
    <property type="match status" value="1"/>
</dbReference>
<dbReference type="CDD" id="cd13262">
    <property type="entry name" value="PH_RasSynGAP-like"/>
    <property type="match status" value="1"/>
</dbReference>
<evidence type="ECO:0000313" key="7">
    <source>
        <dbReference type="EMBL" id="KAK7579742.1"/>
    </source>
</evidence>
<dbReference type="CDD" id="cd04013">
    <property type="entry name" value="C2_SynGAP_like"/>
    <property type="match status" value="1"/>
</dbReference>
<keyword evidence="1" id="KW-0343">GTPase activation</keyword>
<dbReference type="InterPro" id="IPR008936">
    <property type="entry name" value="Rho_GTPase_activation_prot"/>
</dbReference>
<feature type="compositionally biased region" description="Basic and acidic residues" evidence="3">
    <location>
        <begin position="69"/>
        <end position="78"/>
    </location>
</feature>
<dbReference type="Proteomes" id="UP001367676">
    <property type="component" value="Unassembled WGS sequence"/>
</dbReference>
<organism evidence="7 8">
    <name type="scientific">Parthenolecanium corni</name>
    <dbReference type="NCBI Taxonomy" id="536013"/>
    <lineage>
        <taxon>Eukaryota</taxon>
        <taxon>Metazoa</taxon>
        <taxon>Ecdysozoa</taxon>
        <taxon>Arthropoda</taxon>
        <taxon>Hexapoda</taxon>
        <taxon>Insecta</taxon>
        <taxon>Pterygota</taxon>
        <taxon>Neoptera</taxon>
        <taxon>Paraneoptera</taxon>
        <taxon>Hemiptera</taxon>
        <taxon>Sternorrhyncha</taxon>
        <taxon>Coccoidea</taxon>
        <taxon>Coccidae</taxon>
        <taxon>Parthenolecanium</taxon>
    </lineage>
</organism>
<accession>A0AAN9TM92</accession>
<proteinExistence type="predicted"/>
<feature type="compositionally biased region" description="Low complexity" evidence="3">
    <location>
        <begin position="900"/>
        <end position="913"/>
    </location>
</feature>
<dbReference type="PANTHER" id="PTHR10194:SF60">
    <property type="entry name" value="RAS GTPASE-ACTIVATING PROTEIN RASKOL"/>
    <property type="match status" value="1"/>
</dbReference>
<dbReference type="InterPro" id="IPR057606">
    <property type="entry name" value="SynGAP1-like_PH"/>
</dbReference>
<feature type="domain" description="Ras-GAP" evidence="6">
    <location>
        <begin position="332"/>
        <end position="524"/>
    </location>
</feature>
<dbReference type="InterPro" id="IPR021887">
    <property type="entry name" value="DAB2P_C"/>
</dbReference>
<feature type="region of interest" description="Disordered" evidence="3">
    <location>
        <begin position="899"/>
        <end position="951"/>
    </location>
</feature>
<evidence type="ECO:0000313" key="8">
    <source>
        <dbReference type="Proteomes" id="UP001367676"/>
    </source>
</evidence>
<dbReference type="SUPFAM" id="SSF49562">
    <property type="entry name" value="C2 domain (Calcium/lipid-binding domain, CaLB)"/>
    <property type="match status" value="1"/>
</dbReference>
<dbReference type="Gene3D" id="2.60.40.150">
    <property type="entry name" value="C2 domain"/>
    <property type="match status" value="1"/>
</dbReference>
<sequence>MSGRRRRFEWASKTVASNTSYEKACRRGSAPTTPVLGNKSLELTPSKIVNFFSKRSFRSNPLKRTKSVTKLERKRPSENDGNAGSVTPRLRTSRSHESLLSGCQSAMQSLDLSCGGVEIKPLHPSVLGREHCFQVTLPAGNARYFKCRNADERDSWVYSLRKTIQPDQEHMRRTDNSLKIWLLEAKGIQNKKKYFCELRLDKTLYARTSTKLKSDLCFWGEHFEFHSLPPVNVININLCREGDRKRKRDKSSLVGTVSIPVHKVNMRYLTEQWYPIVMEKGVQKESPALRVKCRFQTVDILPVQIYQEFLQYLKSEYKTICEILEPVVSVKAKEDIATALVHIMQKEGLAKNFLSDIVMLDIKRVEDERLIFRGNSLATKAMEAFLKLTGERYLKDTLDELVTSVLKDGYDCEVDPSKVQSTAALVRQQQNLRNAVENTWRKIVSTDTSFPMELRECFTMFREQLKQSGRRDISDNLISACIFLRFLCPAILSPSLFNITHEYPNEKGARNLTLVAKTLQTLANFTKFQGKENFMEFINDFLEREATAMKQFLQSISSPLPKGVAAPHAFSNVEYDAFIDLGKQLSILHSLLSECITKVTPTKLKDIDRLHCILERVGMAMAQPHPNLLRQMEIPNDSAALHNYHSLQRNVFRYNDPTICPKGSISTLYSPCMENGTLANSHSAGSKCSSPGVVKAATLPRNVYHSSANQLSLVHSDEAVTSFSNNHSLSHYSGQQLHARPNNLMLRMVNGNAAHNGSRADDYSDDCDLDAHRKGSQVSISTLSNVASSGYQSFAPYSQSSSPVDLSVNSNNSSQSNSSNSNAATAAASGGGCVVVGGHGGVTAVTIAGGQQPRGSGCGDALTDANANVLSGGGGAAAKNGLPPLAFANPMYQNNHLTRAARQARPPRQQRQRSCSSSSDETNDANGDVTAPPRFHQPHRAPRTNPQCNGFLRNSAWRTAASPYDHKAAQRENYFNNNSAVADILSPNYVENLRHRLSVDSTRDVSDYSDDENQNCSRSKQRVRRNIDEYEKEIERLQSSVDLLKLKLEQAEHQLDENGVPTSTSSLPDPEDAEMDNMKNIIARLISVEEELRREQRKMSETLTHKQRLIEAQEHQIAALDAANSRLMSALNQLQDRYQGSNNKLNTNQRLLEELSELKSSSC</sequence>
<dbReference type="InterPro" id="IPR039360">
    <property type="entry name" value="Ras_GTPase"/>
</dbReference>
<dbReference type="EMBL" id="JBBCAQ010000034">
    <property type="protein sequence ID" value="KAK7579742.1"/>
    <property type="molecule type" value="Genomic_DNA"/>
</dbReference>
<evidence type="ECO:0000256" key="2">
    <source>
        <dbReference type="ARBA" id="ARBA00022553"/>
    </source>
</evidence>
<evidence type="ECO:0000259" key="4">
    <source>
        <dbReference type="PROSITE" id="PS50003"/>
    </source>
</evidence>
<evidence type="ECO:0000259" key="6">
    <source>
        <dbReference type="PROSITE" id="PS50018"/>
    </source>
</evidence>
<dbReference type="Pfam" id="PF12004">
    <property type="entry name" value="DAB2P_C"/>
    <property type="match status" value="1"/>
</dbReference>
<dbReference type="AlphaFoldDB" id="A0AAN9TM92"/>
<dbReference type="PROSITE" id="PS00509">
    <property type="entry name" value="RAS_GTPASE_ACTIV_1"/>
    <property type="match status" value="1"/>
</dbReference>
<evidence type="ECO:0008006" key="9">
    <source>
        <dbReference type="Google" id="ProtNLM"/>
    </source>
</evidence>
<keyword evidence="8" id="KW-1185">Reference proteome</keyword>
<feature type="domain" description="C2" evidence="5">
    <location>
        <begin position="156"/>
        <end position="274"/>
    </location>
</feature>
<dbReference type="InterPro" id="IPR035892">
    <property type="entry name" value="C2_domain_sf"/>
</dbReference>
<feature type="region of interest" description="Disordered" evidence="3">
    <location>
        <begin position="1001"/>
        <end position="1020"/>
    </location>
</feature>
<feature type="region of interest" description="Disordered" evidence="3">
    <location>
        <begin position="801"/>
        <end position="825"/>
    </location>
</feature>
<reference evidence="7 8" key="1">
    <citation type="submission" date="2024-03" db="EMBL/GenBank/DDBJ databases">
        <title>Adaptation during the transition from Ophiocordyceps entomopathogen to insect associate is accompanied by gene loss and intensified selection.</title>
        <authorList>
            <person name="Ward C.M."/>
            <person name="Onetto C.A."/>
            <person name="Borneman A.R."/>
        </authorList>
    </citation>
    <scope>NUCLEOTIDE SEQUENCE [LARGE SCALE GENOMIC DNA]</scope>
    <source>
        <strain evidence="7">AWRI1</strain>
        <tissue evidence="7">Single Adult Female</tissue>
    </source>
</reference>
<gene>
    <name evidence="7" type="ORF">V9T40_000371</name>
</gene>
<dbReference type="GO" id="GO:0005096">
    <property type="term" value="F:GTPase activator activity"/>
    <property type="evidence" value="ECO:0007669"/>
    <property type="project" value="UniProtKB-KW"/>
</dbReference>
<dbReference type="PROSITE" id="PS50018">
    <property type="entry name" value="RAS_GTPASE_ACTIV_2"/>
    <property type="match status" value="1"/>
</dbReference>
<dbReference type="Gene3D" id="2.30.29.30">
    <property type="entry name" value="Pleckstrin-homology domain (PH domain)/Phosphotyrosine-binding domain (PTB)"/>
    <property type="match status" value="1"/>
</dbReference>
<dbReference type="CDD" id="cd05136">
    <property type="entry name" value="RasGAP_DAB2IP"/>
    <property type="match status" value="1"/>
</dbReference>
<comment type="caution">
    <text evidence="7">The sequence shown here is derived from an EMBL/GenBank/DDBJ whole genome shotgun (WGS) entry which is preliminary data.</text>
</comment>
<dbReference type="Pfam" id="PF00168">
    <property type="entry name" value="C2"/>
    <property type="match status" value="1"/>
</dbReference>
<dbReference type="PROSITE" id="PS50003">
    <property type="entry name" value="PH_DOMAIN"/>
    <property type="match status" value="1"/>
</dbReference>
<protein>
    <recommendedName>
        <fullName evidence="9">Ras GTPase-activating protein</fullName>
    </recommendedName>
</protein>
<dbReference type="InterPro" id="IPR001849">
    <property type="entry name" value="PH_domain"/>
</dbReference>
<dbReference type="InterPro" id="IPR000008">
    <property type="entry name" value="C2_dom"/>
</dbReference>
<dbReference type="SMART" id="SM00239">
    <property type="entry name" value="C2"/>
    <property type="match status" value="1"/>
</dbReference>
<dbReference type="PANTHER" id="PTHR10194">
    <property type="entry name" value="RAS GTPASE-ACTIVATING PROTEINS"/>
    <property type="match status" value="1"/>
</dbReference>
<evidence type="ECO:0000259" key="5">
    <source>
        <dbReference type="PROSITE" id="PS50004"/>
    </source>
</evidence>
<dbReference type="PROSITE" id="PS50004">
    <property type="entry name" value="C2"/>
    <property type="match status" value="1"/>
</dbReference>
<dbReference type="Pfam" id="PF00616">
    <property type="entry name" value="RasGAP"/>
    <property type="match status" value="2"/>
</dbReference>
<dbReference type="InterPro" id="IPR023152">
    <property type="entry name" value="RasGAP_CS"/>
</dbReference>
<dbReference type="Gene3D" id="1.10.506.10">
    <property type="entry name" value="GTPase Activation - p120gap, domain 1"/>
    <property type="match status" value="2"/>
</dbReference>
<name>A0AAN9TM92_9HEMI</name>
<feature type="region of interest" description="Disordered" evidence="3">
    <location>
        <begin position="63"/>
        <end position="94"/>
    </location>
</feature>
<dbReference type="InterPro" id="IPR011993">
    <property type="entry name" value="PH-like_dom_sf"/>
</dbReference>